<keyword evidence="3" id="KW-1185">Reference proteome</keyword>
<name>A0A397PAF2_9SPHN</name>
<keyword evidence="1" id="KW-0812">Transmembrane</keyword>
<feature type="transmembrane region" description="Helical" evidence="1">
    <location>
        <begin position="31"/>
        <end position="50"/>
    </location>
</feature>
<dbReference type="RefSeq" id="WP_004211667.1">
    <property type="nucleotide sequence ID" value="NZ_QXDC01000002.1"/>
</dbReference>
<evidence type="ECO:0000256" key="1">
    <source>
        <dbReference type="SAM" id="Phobius"/>
    </source>
</evidence>
<dbReference type="Proteomes" id="UP000266568">
    <property type="component" value="Unassembled WGS sequence"/>
</dbReference>
<dbReference type="EMBL" id="QXDC01000002">
    <property type="protein sequence ID" value="RIA45928.1"/>
    <property type="molecule type" value="Genomic_DNA"/>
</dbReference>
<reference evidence="2 3" key="1">
    <citation type="submission" date="2018-08" db="EMBL/GenBank/DDBJ databases">
        <title>Genomic Encyclopedia of Type Strains, Phase IV (KMG-IV): sequencing the most valuable type-strain genomes for metagenomic binning, comparative biology and taxonomic classification.</title>
        <authorList>
            <person name="Goeker M."/>
        </authorList>
    </citation>
    <scope>NUCLEOTIDE SEQUENCE [LARGE SCALE GENOMIC DNA]</scope>
    <source>
        <strain evidence="2 3">DSM 25527</strain>
    </source>
</reference>
<evidence type="ECO:0000313" key="3">
    <source>
        <dbReference type="Proteomes" id="UP000266568"/>
    </source>
</evidence>
<organism evidence="2 3">
    <name type="scientific">Hephaestia caeni</name>
    <dbReference type="NCBI Taxonomy" id="645617"/>
    <lineage>
        <taxon>Bacteria</taxon>
        <taxon>Pseudomonadati</taxon>
        <taxon>Pseudomonadota</taxon>
        <taxon>Alphaproteobacteria</taxon>
        <taxon>Sphingomonadales</taxon>
        <taxon>Sphingomonadaceae</taxon>
        <taxon>Hephaestia</taxon>
    </lineage>
</organism>
<sequence>MNAAINIDENGVKLPQQKLADWLWHPWYAKIWWATIPVWWAGMAASTRFLSLAAFYESALAGFLNILFFPMTALMVLGVGYAQHLLGRRPISGDGNGAELLNVDLDPFGDEVDGRKFGHPHPSVDMYHPRSGGLYIGSPESLQHPDRH</sequence>
<evidence type="ECO:0000313" key="2">
    <source>
        <dbReference type="EMBL" id="RIA45928.1"/>
    </source>
</evidence>
<feature type="transmembrane region" description="Helical" evidence="1">
    <location>
        <begin position="62"/>
        <end position="82"/>
    </location>
</feature>
<protein>
    <submittedName>
        <fullName evidence="2">Uncharacterized protein</fullName>
    </submittedName>
</protein>
<dbReference type="AlphaFoldDB" id="A0A397PAF2"/>
<accession>A0A397PAF2</accession>
<comment type="caution">
    <text evidence="2">The sequence shown here is derived from an EMBL/GenBank/DDBJ whole genome shotgun (WGS) entry which is preliminary data.</text>
</comment>
<gene>
    <name evidence="2" type="ORF">DFR49_0457</name>
</gene>
<dbReference type="OrthoDB" id="7451469at2"/>
<proteinExistence type="predicted"/>
<keyword evidence="1" id="KW-1133">Transmembrane helix</keyword>
<keyword evidence="1" id="KW-0472">Membrane</keyword>